<evidence type="ECO:0000313" key="1">
    <source>
        <dbReference type="EMBL" id="KKM86395.1"/>
    </source>
</evidence>
<comment type="caution">
    <text evidence="1">The sequence shown here is derived from an EMBL/GenBank/DDBJ whole genome shotgun (WGS) entry which is preliminary data.</text>
</comment>
<sequence>MMDTKQIEYFEFLNEVLAISENMDSIQKNINQIILENYDLKLFKYKLEKKIAKLNKALLN</sequence>
<proteinExistence type="predicted"/>
<name>A0A0F9NCD3_9ZZZZ</name>
<dbReference type="AlphaFoldDB" id="A0A0F9NCD3"/>
<organism evidence="1">
    <name type="scientific">marine sediment metagenome</name>
    <dbReference type="NCBI Taxonomy" id="412755"/>
    <lineage>
        <taxon>unclassified sequences</taxon>
        <taxon>metagenomes</taxon>
        <taxon>ecological metagenomes</taxon>
    </lineage>
</organism>
<dbReference type="EMBL" id="LAZR01007264">
    <property type="protein sequence ID" value="KKM86395.1"/>
    <property type="molecule type" value="Genomic_DNA"/>
</dbReference>
<protein>
    <submittedName>
        <fullName evidence="1">Uncharacterized protein</fullName>
    </submittedName>
</protein>
<gene>
    <name evidence="1" type="ORF">LCGC14_1279410</name>
</gene>
<reference evidence="1" key="1">
    <citation type="journal article" date="2015" name="Nature">
        <title>Complex archaea that bridge the gap between prokaryotes and eukaryotes.</title>
        <authorList>
            <person name="Spang A."/>
            <person name="Saw J.H."/>
            <person name="Jorgensen S.L."/>
            <person name="Zaremba-Niedzwiedzka K."/>
            <person name="Martijn J."/>
            <person name="Lind A.E."/>
            <person name="van Eijk R."/>
            <person name="Schleper C."/>
            <person name="Guy L."/>
            <person name="Ettema T.J."/>
        </authorList>
    </citation>
    <scope>NUCLEOTIDE SEQUENCE</scope>
</reference>
<accession>A0A0F9NCD3</accession>